<evidence type="ECO:0000313" key="1">
    <source>
        <dbReference type="EMBL" id="RAP73681.1"/>
    </source>
</evidence>
<dbReference type="SUPFAM" id="SSF48208">
    <property type="entry name" value="Six-hairpin glycosidases"/>
    <property type="match status" value="1"/>
</dbReference>
<protein>
    <recommendedName>
        <fullName evidence="3">Alpha-L-rhamnosidase six-hairpin glycosidase domain-containing protein</fullName>
    </recommendedName>
</protein>
<dbReference type="GO" id="GO:0005975">
    <property type="term" value="P:carbohydrate metabolic process"/>
    <property type="evidence" value="ECO:0007669"/>
    <property type="project" value="InterPro"/>
</dbReference>
<dbReference type="EMBL" id="QLUW01000006">
    <property type="protein sequence ID" value="RAP73681.1"/>
    <property type="molecule type" value="Genomic_DNA"/>
</dbReference>
<proteinExistence type="predicted"/>
<dbReference type="Gene3D" id="1.50.10.10">
    <property type="match status" value="1"/>
</dbReference>
<dbReference type="Proteomes" id="UP000249260">
    <property type="component" value="Unassembled WGS sequence"/>
</dbReference>
<reference evidence="1 2" key="1">
    <citation type="submission" date="2018-06" db="EMBL/GenBank/DDBJ databases">
        <title>Paenibacillus montanisoli sp. nov., isolated from mountain area soil.</title>
        <authorList>
            <person name="Wu M."/>
        </authorList>
    </citation>
    <scope>NUCLEOTIDE SEQUENCE [LARGE SCALE GENOMIC DNA]</scope>
    <source>
        <strain evidence="1 2">RA17</strain>
    </source>
</reference>
<evidence type="ECO:0000313" key="2">
    <source>
        <dbReference type="Proteomes" id="UP000249260"/>
    </source>
</evidence>
<organism evidence="1 2">
    <name type="scientific">Paenibacillus montanisoli</name>
    <dbReference type="NCBI Taxonomy" id="2081970"/>
    <lineage>
        <taxon>Bacteria</taxon>
        <taxon>Bacillati</taxon>
        <taxon>Bacillota</taxon>
        <taxon>Bacilli</taxon>
        <taxon>Bacillales</taxon>
        <taxon>Paenibacillaceae</taxon>
        <taxon>Paenibacillus</taxon>
    </lineage>
</organism>
<dbReference type="OrthoDB" id="2482488at2"/>
<sequence>MNYKVNKGIIECERGIPESPRWFSDSRLSFQLDEHAVTQIDYHNPMAYRGSTTVFLQRLWDGLRVFVQHDLTTLKLPYEHSRIWPFGVESSCALAGAVFRHRVLAIEEAVVFQLATPADLPANLRFKLEFYKEFALTPLDAGDFRFNDRGAKRTWQPWEISEAGNGIYGTFEDSWADTPVHRDEIEINNQGLHPNETRGSAELHIGMSADFPLRIEKRPYNEKYVLLGEEPLEPGRTYSFIVAFAPERESLHRKIGSLFTRIEEAVRAQFERYEQVSRQSPELVSSFKELNDFIALAPMYHESSKVTDVPGAIKAKNTMYWVWGWDGITSNYASLYWGDQAFIRDMLRFYEVTADPQFGIGHSYRHDMALNSVSALPAQSMYITLLHQYYAATGELREIQERYPFAKRIFNLILNKEVQGTGMCEDASLFPDFPYFMLETGHDISSLNNTIWYCAARSMEALAELAGDEEAARDAKDVFEKIERNFLKLFFDQDRKFVVSSVDSKTLEKRDSFNSNAVKWENHYCGELMGPVAADCLDFFERHIVCKAGLREIPAWSRAFDMDANQLHCWWPVTGEYYMRLINDQNRTDLIEQWIGWVSYWTKQLTCPEGISCYIDTDKPNADRWNSLKGAWHSYSVRGWYQAAVHGVVGVGLEAGGLTFYPYSGEEMALRGLRLLNRTFDIEMKGSGPYIREIEVNGVKIIGTNKLPVDAAKGDERVHVIVRRVAKQPYPFIIQQGYGIDLLDYECEGGCILARVQGAGTSRIKLAATSMPSVKVGGRTAKVQYDAGSGSAIVELVLTAGQTVELEIR</sequence>
<evidence type="ECO:0008006" key="3">
    <source>
        <dbReference type="Google" id="ProtNLM"/>
    </source>
</evidence>
<keyword evidence="2" id="KW-1185">Reference proteome</keyword>
<gene>
    <name evidence="1" type="ORF">DL346_25780</name>
</gene>
<comment type="caution">
    <text evidence="1">The sequence shown here is derived from an EMBL/GenBank/DDBJ whole genome shotgun (WGS) entry which is preliminary data.</text>
</comment>
<dbReference type="InterPro" id="IPR012341">
    <property type="entry name" value="6hp_glycosidase-like_sf"/>
</dbReference>
<dbReference type="AlphaFoldDB" id="A0A328TX63"/>
<dbReference type="RefSeq" id="WP_112885264.1">
    <property type="nucleotide sequence ID" value="NZ_QLUW01000006.1"/>
</dbReference>
<name>A0A328TX63_9BACL</name>
<accession>A0A328TX63</accession>
<dbReference type="InterPro" id="IPR008928">
    <property type="entry name" value="6-hairpin_glycosidase_sf"/>
</dbReference>